<keyword evidence="3" id="KW-1185">Reference proteome</keyword>
<feature type="chain" id="PRO_5043822670" description="Secreted protein" evidence="1">
    <location>
        <begin position="17"/>
        <end position="80"/>
    </location>
</feature>
<gene>
    <name evidence="2" type="ORF">PUN28_000765</name>
</gene>
<evidence type="ECO:0000313" key="3">
    <source>
        <dbReference type="Proteomes" id="UP001430953"/>
    </source>
</evidence>
<dbReference type="AlphaFoldDB" id="A0AAW2H1D1"/>
<name>A0AAW2H1D1_9HYME</name>
<evidence type="ECO:0000256" key="1">
    <source>
        <dbReference type="SAM" id="SignalP"/>
    </source>
</evidence>
<evidence type="ECO:0000313" key="2">
    <source>
        <dbReference type="EMBL" id="KAL0133218.1"/>
    </source>
</evidence>
<reference evidence="2 3" key="1">
    <citation type="submission" date="2023-03" db="EMBL/GenBank/DDBJ databases">
        <title>High recombination rates correlate with genetic variation in Cardiocondyla obscurior ants.</title>
        <authorList>
            <person name="Errbii M."/>
        </authorList>
    </citation>
    <scope>NUCLEOTIDE SEQUENCE [LARGE SCALE GENOMIC DNA]</scope>
    <source>
        <strain evidence="2">Alpha-2009</strain>
        <tissue evidence="2">Whole body</tissue>
    </source>
</reference>
<organism evidence="2 3">
    <name type="scientific">Cardiocondyla obscurior</name>
    <dbReference type="NCBI Taxonomy" id="286306"/>
    <lineage>
        <taxon>Eukaryota</taxon>
        <taxon>Metazoa</taxon>
        <taxon>Ecdysozoa</taxon>
        <taxon>Arthropoda</taxon>
        <taxon>Hexapoda</taxon>
        <taxon>Insecta</taxon>
        <taxon>Pterygota</taxon>
        <taxon>Neoptera</taxon>
        <taxon>Endopterygota</taxon>
        <taxon>Hymenoptera</taxon>
        <taxon>Apocrita</taxon>
        <taxon>Aculeata</taxon>
        <taxon>Formicoidea</taxon>
        <taxon>Formicidae</taxon>
        <taxon>Myrmicinae</taxon>
        <taxon>Cardiocondyla</taxon>
    </lineage>
</organism>
<feature type="signal peptide" evidence="1">
    <location>
        <begin position="1"/>
        <end position="16"/>
    </location>
</feature>
<protein>
    <recommendedName>
        <fullName evidence="4">Secreted protein</fullName>
    </recommendedName>
</protein>
<keyword evidence="1" id="KW-0732">Signal</keyword>
<comment type="caution">
    <text evidence="2">The sequence shown here is derived from an EMBL/GenBank/DDBJ whole genome shotgun (WGS) entry which is preliminary data.</text>
</comment>
<sequence length="80" mass="9560">MFIILHFAFLTSKIFMRLIGGEGRSECLIRLITHEKRDLARARDRKREKENNRAIHSIRLDYNTRSRYSPASARYRDPSH</sequence>
<dbReference type="Proteomes" id="UP001430953">
    <property type="component" value="Unassembled WGS sequence"/>
</dbReference>
<dbReference type="EMBL" id="JADYXP020000001">
    <property type="protein sequence ID" value="KAL0133218.1"/>
    <property type="molecule type" value="Genomic_DNA"/>
</dbReference>
<accession>A0AAW2H1D1</accession>
<evidence type="ECO:0008006" key="4">
    <source>
        <dbReference type="Google" id="ProtNLM"/>
    </source>
</evidence>
<proteinExistence type="predicted"/>